<organism evidence="1 2">
    <name type="scientific">Trichonephila clavipes</name>
    <name type="common">Golden silk orbweaver</name>
    <name type="synonym">Nephila clavipes</name>
    <dbReference type="NCBI Taxonomy" id="2585209"/>
    <lineage>
        <taxon>Eukaryota</taxon>
        <taxon>Metazoa</taxon>
        <taxon>Ecdysozoa</taxon>
        <taxon>Arthropoda</taxon>
        <taxon>Chelicerata</taxon>
        <taxon>Arachnida</taxon>
        <taxon>Araneae</taxon>
        <taxon>Araneomorphae</taxon>
        <taxon>Entelegynae</taxon>
        <taxon>Araneoidea</taxon>
        <taxon>Nephilidae</taxon>
        <taxon>Trichonephila</taxon>
    </lineage>
</organism>
<keyword evidence="2" id="KW-1185">Reference proteome</keyword>
<name>A0A8X6WLV5_TRICX</name>
<proteinExistence type="predicted"/>
<dbReference type="Proteomes" id="UP000887159">
    <property type="component" value="Unassembled WGS sequence"/>
</dbReference>
<sequence>MNSKKKKKKTGESCPLDQNDLKELTTVYDNKEVDTGEVEGEVELLTADLIREGLKFATSMEQRFIAHEPE</sequence>
<gene>
    <name evidence="1" type="ORF">TNCV_3451141</name>
</gene>
<accession>A0A8X6WLV5</accession>
<evidence type="ECO:0000313" key="2">
    <source>
        <dbReference type="Proteomes" id="UP000887159"/>
    </source>
</evidence>
<evidence type="ECO:0000313" key="1">
    <source>
        <dbReference type="EMBL" id="GFY36411.1"/>
    </source>
</evidence>
<dbReference type="AlphaFoldDB" id="A0A8X6WLV5"/>
<dbReference type="EMBL" id="BMAU01021436">
    <property type="protein sequence ID" value="GFY36411.1"/>
    <property type="molecule type" value="Genomic_DNA"/>
</dbReference>
<protein>
    <submittedName>
        <fullName evidence="1">Uncharacterized protein</fullName>
    </submittedName>
</protein>
<reference evidence="1" key="1">
    <citation type="submission" date="2020-08" db="EMBL/GenBank/DDBJ databases">
        <title>Multicomponent nature underlies the extraordinary mechanical properties of spider dragline silk.</title>
        <authorList>
            <person name="Kono N."/>
            <person name="Nakamura H."/>
            <person name="Mori M."/>
            <person name="Yoshida Y."/>
            <person name="Ohtoshi R."/>
            <person name="Malay A.D."/>
            <person name="Moran D.A.P."/>
            <person name="Tomita M."/>
            <person name="Numata K."/>
            <person name="Arakawa K."/>
        </authorList>
    </citation>
    <scope>NUCLEOTIDE SEQUENCE</scope>
</reference>
<comment type="caution">
    <text evidence="1">The sequence shown here is derived from an EMBL/GenBank/DDBJ whole genome shotgun (WGS) entry which is preliminary data.</text>
</comment>